<dbReference type="PANTHER" id="PTHR31480">
    <property type="entry name" value="BIFUNCTIONAL LYCOPENE CYCLASE/PHYTOENE SYNTHASE"/>
    <property type="match status" value="1"/>
</dbReference>
<keyword evidence="2" id="KW-1185">Reference proteome</keyword>
<name>A0A0C5J0A9_9PROT</name>
<dbReference type="InterPro" id="IPR002060">
    <property type="entry name" value="Squ/phyt_synthse"/>
</dbReference>
<dbReference type="Gene3D" id="1.10.600.10">
    <property type="entry name" value="Farnesyl Diphosphate Synthase"/>
    <property type="match status" value="1"/>
</dbReference>
<dbReference type="SUPFAM" id="SSF48576">
    <property type="entry name" value="Terpenoid synthases"/>
    <property type="match status" value="1"/>
</dbReference>
<dbReference type="EMBL" id="CP010554">
    <property type="protein sequence ID" value="AJP48487.1"/>
    <property type="molecule type" value="Genomic_DNA"/>
</dbReference>
<dbReference type="Proteomes" id="UP000061603">
    <property type="component" value="Chromosome"/>
</dbReference>
<dbReference type="SFLD" id="SFLDG01212">
    <property type="entry name" value="Phytoene_synthase_like"/>
    <property type="match status" value="1"/>
</dbReference>
<dbReference type="NCBIfam" id="TIGR03464">
    <property type="entry name" value="HpnC"/>
    <property type="match status" value="1"/>
</dbReference>
<dbReference type="HOGENOM" id="CLU_037269_0_1_4"/>
<accession>A0A0C5J0A9</accession>
<dbReference type="STRING" id="1565605.PG1C_08550"/>
<dbReference type="GO" id="GO:0004311">
    <property type="term" value="F:geranylgeranyl diphosphate synthase activity"/>
    <property type="evidence" value="ECO:0007669"/>
    <property type="project" value="InterPro"/>
</dbReference>
<sequence>MAAEHYENFPVASLLLPRHLRHPIAAIYAFARSADDFADEGNLTADERLNLLRSYQRELVAIAEDQPTTHPVFLRLRPVIARYGLPLPLFHDLLEAFMQDVTCNRYASYAELIDYCRRSANPVGRLLLHLFAAATEENILHADAICSALQLINHWQDVGIDSRKGKEGRIYLPAEDMVRFNVSANDILRRITSAGFYALMRFQVDRARALMQQGAPLGRRLPGRIGLEIRTIIASGLRILEKIEAANYDVFNHRPQLQALDWPLIGWRALFHCHDA</sequence>
<reference evidence="1 2" key="1">
    <citation type="journal article" date="2015" name="Genome Announc.">
        <title>Complete Genome Sequence of a Novel Bacterium within the Family Rhodocyclaceae That Degrades Polycyclic Aromatic Hydrocarbons.</title>
        <authorList>
            <person name="Singleton D.R."/>
            <person name="Dickey A.N."/>
            <person name="Scholl E.H."/>
            <person name="Wright F.A."/>
            <person name="Aitken M.D."/>
        </authorList>
    </citation>
    <scope>NUCLEOTIDE SEQUENCE [LARGE SCALE GENOMIC DNA]</scope>
    <source>
        <strain evidence="2">PG1-Ca6</strain>
    </source>
</reference>
<organism evidence="1 2">
    <name type="scientific">Rugosibacter aromaticivorans</name>
    <dbReference type="NCBI Taxonomy" id="1565605"/>
    <lineage>
        <taxon>Bacteria</taxon>
        <taxon>Pseudomonadati</taxon>
        <taxon>Pseudomonadota</taxon>
        <taxon>Betaproteobacteria</taxon>
        <taxon>Nitrosomonadales</taxon>
        <taxon>Sterolibacteriaceae</taxon>
        <taxon>Rugosibacter</taxon>
    </lineage>
</organism>
<dbReference type="InterPro" id="IPR044843">
    <property type="entry name" value="Trans_IPPS_bact-type"/>
</dbReference>
<dbReference type="Pfam" id="PF00494">
    <property type="entry name" value="SQS_PSY"/>
    <property type="match status" value="1"/>
</dbReference>
<dbReference type="RefSeq" id="WP_202634425.1">
    <property type="nucleotide sequence ID" value="NZ_CP010554.1"/>
</dbReference>
<dbReference type="CDD" id="cd00683">
    <property type="entry name" value="Trans_IPPS_HH"/>
    <property type="match status" value="1"/>
</dbReference>
<dbReference type="SFLD" id="SFLDS00005">
    <property type="entry name" value="Isoprenoid_Synthase_Type_I"/>
    <property type="match status" value="1"/>
</dbReference>
<dbReference type="GO" id="GO:0051996">
    <property type="term" value="F:squalene synthase [NAD(P)H] activity"/>
    <property type="evidence" value="ECO:0007669"/>
    <property type="project" value="InterPro"/>
</dbReference>
<dbReference type="PATRIC" id="fig|1565605.3.peg.1808"/>
<protein>
    <submittedName>
        <fullName evidence="1">Phytoene synthase</fullName>
    </submittedName>
</protein>
<dbReference type="SFLD" id="SFLDG01018">
    <property type="entry name" value="Squalene/Phytoene_Synthase_Lik"/>
    <property type="match status" value="1"/>
</dbReference>
<dbReference type="AlphaFoldDB" id="A0A0C5J0A9"/>
<dbReference type="InterPro" id="IPR008949">
    <property type="entry name" value="Isoprenoid_synthase_dom_sf"/>
</dbReference>
<dbReference type="GO" id="GO:0016114">
    <property type="term" value="P:terpenoid biosynthetic process"/>
    <property type="evidence" value="ECO:0007669"/>
    <property type="project" value="UniProtKB-ARBA"/>
</dbReference>
<evidence type="ECO:0000313" key="2">
    <source>
        <dbReference type="Proteomes" id="UP000061603"/>
    </source>
</evidence>
<dbReference type="InterPro" id="IPR017827">
    <property type="entry name" value="HSQ_synthase_HpnC"/>
</dbReference>
<proteinExistence type="predicted"/>
<evidence type="ECO:0000313" key="1">
    <source>
        <dbReference type="EMBL" id="AJP48487.1"/>
    </source>
</evidence>
<dbReference type="KEGG" id="rbu:PG1C_08550"/>
<gene>
    <name evidence="1" type="ORF">PG1C_08550</name>
</gene>
<dbReference type="InterPro" id="IPR033904">
    <property type="entry name" value="Trans_IPPS_HH"/>
</dbReference>